<evidence type="ECO:0000313" key="2">
    <source>
        <dbReference type="EMBL" id="EQC32425.1"/>
    </source>
</evidence>
<feature type="coiled-coil region" evidence="1">
    <location>
        <begin position="299"/>
        <end position="390"/>
    </location>
</feature>
<evidence type="ECO:0000256" key="1">
    <source>
        <dbReference type="SAM" id="Coils"/>
    </source>
</evidence>
<evidence type="ECO:0000313" key="3">
    <source>
        <dbReference type="Proteomes" id="UP000030762"/>
    </source>
</evidence>
<dbReference type="GeneID" id="19950892"/>
<dbReference type="InParanoid" id="T0QFR1"/>
<organism evidence="2 3">
    <name type="scientific">Saprolegnia diclina (strain VS20)</name>
    <dbReference type="NCBI Taxonomy" id="1156394"/>
    <lineage>
        <taxon>Eukaryota</taxon>
        <taxon>Sar</taxon>
        <taxon>Stramenopiles</taxon>
        <taxon>Oomycota</taxon>
        <taxon>Saprolegniomycetes</taxon>
        <taxon>Saprolegniales</taxon>
        <taxon>Saprolegniaceae</taxon>
        <taxon>Saprolegnia</taxon>
    </lineage>
</organism>
<gene>
    <name evidence="2" type="ORF">SDRG_10165</name>
</gene>
<dbReference type="OMA" id="HAVEHEY"/>
<feature type="coiled-coil region" evidence="1">
    <location>
        <begin position="527"/>
        <end position="565"/>
    </location>
</feature>
<reference evidence="2 3" key="1">
    <citation type="submission" date="2012-04" db="EMBL/GenBank/DDBJ databases">
        <title>The Genome Sequence of Saprolegnia declina VS20.</title>
        <authorList>
            <consortium name="The Broad Institute Genome Sequencing Platform"/>
            <person name="Russ C."/>
            <person name="Nusbaum C."/>
            <person name="Tyler B."/>
            <person name="van West P."/>
            <person name="Dieguez-Uribeondo J."/>
            <person name="de Bruijn I."/>
            <person name="Tripathy S."/>
            <person name="Jiang R."/>
            <person name="Young S.K."/>
            <person name="Zeng Q."/>
            <person name="Gargeya S."/>
            <person name="Fitzgerald M."/>
            <person name="Haas B."/>
            <person name="Abouelleil A."/>
            <person name="Alvarado L."/>
            <person name="Arachchi H.M."/>
            <person name="Berlin A."/>
            <person name="Chapman S.B."/>
            <person name="Goldberg J."/>
            <person name="Griggs A."/>
            <person name="Gujja S."/>
            <person name="Hansen M."/>
            <person name="Howarth C."/>
            <person name="Imamovic A."/>
            <person name="Larimer J."/>
            <person name="McCowen C."/>
            <person name="Montmayeur A."/>
            <person name="Murphy C."/>
            <person name="Neiman D."/>
            <person name="Pearson M."/>
            <person name="Priest M."/>
            <person name="Roberts A."/>
            <person name="Saif S."/>
            <person name="Shea T."/>
            <person name="Sisk P."/>
            <person name="Sykes S."/>
            <person name="Wortman J."/>
            <person name="Nusbaum C."/>
            <person name="Birren B."/>
        </authorList>
    </citation>
    <scope>NUCLEOTIDE SEQUENCE [LARGE SCALE GENOMIC DNA]</scope>
    <source>
        <strain evidence="2 3">VS20</strain>
    </source>
</reference>
<dbReference type="STRING" id="1156394.T0QFR1"/>
<dbReference type="EMBL" id="JH767164">
    <property type="protein sequence ID" value="EQC32425.1"/>
    <property type="molecule type" value="Genomic_DNA"/>
</dbReference>
<keyword evidence="3" id="KW-1185">Reference proteome</keyword>
<sequence>MVARAFSAGVLVAAAGYLSTRALIEERTADALLRIDAMRTRVNPPVRRATTKKPLPRHAVEHEYYTNVRESWNSRVLAFRGLVLDAVKQTNRSNDVVDVLRDQLHRRTQLLDDLRTAYMHDVIVVRDRLFAHGLDPDEALRALPSIDLTPHLPLFSPTNAALRISPCKACGGSVVMLRTDDEALKIAADKVAALEAQVGSLRHARIEADAAAAAATTELAQMQRMFLKEQAAHRSVGDAKKRLEAKLVAMGTRVAEATQVAFDLKQQTTKTEAIRAAHDVLAKALGTTERARDAALLQCAATRETLATAKIELSAAQEREADLQGRLHQLEATHEVAKQRHDQVRLELHQMTQRVRLIEEQTKLTYLVELNVLTRKLGEARESLRRLQDTTSMQLEDYAMRLSPLAAALAIAHETITQLNTALLAQTEVASRASIDEQSEHERVAATSASALALIRAECQDKLEHLRVELAITKRALCLQRLRYYFSRTCQQLISFPFVQLLRHTVTALRERLAFLLQAQATKDIAMAHTTKELEQTRASLQEHLRDVTETNRSLARRVEELSTQGKAQRTETYTAQRRTVELQVQTAQQAAELEVRALALVQAQNDADVAAMTYEDCVASLLRRRESQLQAFVLERQHASIARHALESRLDDASRALQQVQTEHGALRHRYAKCYKRLKMATETAKAKTNAVGELADDLALYGNHMCALEAKLAAETRRGTMYVEMVDNLTKVLHEQTQEEVVLHQRLHRLERASSTDALDFEAARRVTAAKVVQCAWRAKRVRAKHALTIGIQRQKLTLQLASLQASQDAAVQGLHWLAAAEANASTLQTLGVDASFLADAPRWDDAKREAAAISIQSAWRCRRAKRGRLPAPLGSPQRIAREQHDRAQALRQASRHESLVALDVAKLHMQKLAACGVRIT</sequence>
<name>T0QFR1_SAPDV</name>
<dbReference type="AlphaFoldDB" id="T0QFR1"/>
<dbReference type="OrthoDB" id="71317at2759"/>
<keyword evidence="1" id="KW-0175">Coiled coil</keyword>
<dbReference type="RefSeq" id="XP_008614366.1">
    <property type="nucleotide sequence ID" value="XM_008616144.1"/>
</dbReference>
<proteinExistence type="predicted"/>
<protein>
    <submittedName>
        <fullName evidence="2">Uncharacterized protein</fullName>
    </submittedName>
</protein>
<accession>T0QFR1</accession>
<dbReference type="VEuPathDB" id="FungiDB:SDRG_10165"/>
<dbReference type="Proteomes" id="UP000030762">
    <property type="component" value="Unassembled WGS sequence"/>
</dbReference>